<sequence length="314" mass="34531">MATAHTAASAPNLLSIHRHVQFSQITTSSNRLRNAPFSNSLLFPTIHAQSGSITPMIIQKRFSWQLFGASSTGEGISTGSFAQDRAFDGFLSAAEFLCIVPPALYSITCLIGLFVPNVSKLLGVSPASKLFVSQYLFLLGAVVIGILIRWRQWQRLCFMNYRGTSVDMISRIERVEDDLKSSSRITSLLSRQLEKLGIRFRVTKKALQDPISEMAALAQKNSEATRELAVHKDLLGKELGEIQHILLAMQEQQQKQLQLILAIGKAQRTIDEKRDPPTEESNSSAKSSVANEMEVKQPEMQSEAVAGGGGNDKA</sequence>
<keyword evidence="2" id="KW-1133">Transmembrane helix</keyword>
<dbReference type="OrthoDB" id="2020732at2759"/>
<accession>A0A833VQH0</accession>
<dbReference type="PANTHER" id="PTHR36408">
    <property type="entry name" value="TRANSMEMBRANE PROTEIN"/>
    <property type="match status" value="1"/>
</dbReference>
<dbReference type="Proteomes" id="UP000623129">
    <property type="component" value="Unassembled WGS sequence"/>
</dbReference>
<feature type="transmembrane region" description="Helical" evidence="2">
    <location>
        <begin position="130"/>
        <end position="150"/>
    </location>
</feature>
<keyword evidence="4" id="KW-1185">Reference proteome</keyword>
<evidence type="ECO:0000256" key="1">
    <source>
        <dbReference type="SAM" id="MobiDB-lite"/>
    </source>
</evidence>
<evidence type="ECO:0000313" key="3">
    <source>
        <dbReference type="EMBL" id="KAF3331198.1"/>
    </source>
</evidence>
<evidence type="ECO:0000313" key="4">
    <source>
        <dbReference type="Proteomes" id="UP000623129"/>
    </source>
</evidence>
<gene>
    <name evidence="3" type="ORF">FCM35_KLT04552</name>
</gene>
<reference evidence="3" key="1">
    <citation type="submission" date="2020-01" db="EMBL/GenBank/DDBJ databases">
        <title>Genome sequence of Kobresia littledalei, the first chromosome-level genome in the family Cyperaceae.</title>
        <authorList>
            <person name="Qu G."/>
        </authorList>
    </citation>
    <scope>NUCLEOTIDE SEQUENCE</scope>
    <source>
        <strain evidence="3">C.B.Clarke</strain>
        <tissue evidence="3">Leaf</tissue>
    </source>
</reference>
<organism evidence="3 4">
    <name type="scientific">Carex littledalei</name>
    <dbReference type="NCBI Taxonomy" id="544730"/>
    <lineage>
        <taxon>Eukaryota</taxon>
        <taxon>Viridiplantae</taxon>
        <taxon>Streptophyta</taxon>
        <taxon>Embryophyta</taxon>
        <taxon>Tracheophyta</taxon>
        <taxon>Spermatophyta</taxon>
        <taxon>Magnoliopsida</taxon>
        <taxon>Liliopsida</taxon>
        <taxon>Poales</taxon>
        <taxon>Cyperaceae</taxon>
        <taxon>Cyperoideae</taxon>
        <taxon>Cariceae</taxon>
        <taxon>Carex</taxon>
        <taxon>Carex subgen. Euthyceras</taxon>
    </lineage>
</organism>
<keyword evidence="2" id="KW-0472">Membrane</keyword>
<protein>
    <submittedName>
        <fullName evidence="3">Uncharacterized protein</fullName>
    </submittedName>
</protein>
<comment type="caution">
    <text evidence="3">The sequence shown here is derived from an EMBL/GenBank/DDBJ whole genome shotgun (WGS) entry which is preliminary data.</text>
</comment>
<feature type="compositionally biased region" description="Polar residues" evidence="1">
    <location>
        <begin position="279"/>
        <end position="290"/>
    </location>
</feature>
<name>A0A833VQH0_9POAL</name>
<evidence type="ECO:0000256" key="2">
    <source>
        <dbReference type="SAM" id="Phobius"/>
    </source>
</evidence>
<keyword evidence="2" id="KW-0812">Transmembrane</keyword>
<feature type="transmembrane region" description="Helical" evidence="2">
    <location>
        <begin position="90"/>
        <end position="115"/>
    </location>
</feature>
<dbReference type="AlphaFoldDB" id="A0A833VQH0"/>
<dbReference type="GO" id="GO:0009941">
    <property type="term" value="C:chloroplast envelope"/>
    <property type="evidence" value="ECO:0007669"/>
    <property type="project" value="TreeGrafter"/>
</dbReference>
<dbReference type="PANTHER" id="PTHR36408:SF1">
    <property type="entry name" value="TRANSMEMBRANE PROTEIN"/>
    <property type="match status" value="1"/>
</dbReference>
<feature type="region of interest" description="Disordered" evidence="1">
    <location>
        <begin position="269"/>
        <end position="314"/>
    </location>
</feature>
<proteinExistence type="predicted"/>
<dbReference type="EMBL" id="SWLB01000013">
    <property type="protein sequence ID" value="KAF3331198.1"/>
    <property type="molecule type" value="Genomic_DNA"/>
</dbReference>